<dbReference type="SUPFAM" id="SSF53335">
    <property type="entry name" value="S-adenosyl-L-methionine-dependent methyltransferases"/>
    <property type="match status" value="1"/>
</dbReference>
<sequence>MQDVTSLFAGRVLRGVAIVGRMRFAIGTRLVQAGQEGIVTTGKVDFTSVRWGSVEWTNLVTLYLRAHESRSRHPILGDHAAADAVARIDYDFKRIHRNSLPASNQYLVALRAKQLDVWCADFLSHHPDAVVLHLGAGLDGRAFRLDLPPAVLWFDLDQPSVIELRRRLYEETERYKMIGSSVTESSWLDQIPSGRPTLVVAEGLLMYVEESAVRELFARVLDRFDCGELQFDTLSALAPLLSKVLTRGIIRWGIGNARDIETWNPKLRLVEQTPAQAGYEKIDSTVVRWIYRFFNASPFGPYDTLNRFAF</sequence>
<dbReference type="PANTHER" id="PTHR43619">
    <property type="entry name" value="S-ADENOSYL-L-METHIONINE-DEPENDENT METHYLTRANSFERASE YKTD-RELATED"/>
    <property type="match status" value="1"/>
</dbReference>
<protein>
    <submittedName>
        <fullName evidence="3">Tetracenomycin polyketide synthesis O-methyltransferase TcmP</fullName>
    </submittedName>
</protein>
<evidence type="ECO:0000256" key="2">
    <source>
        <dbReference type="ARBA" id="ARBA00022679"/>
    </source>
</evidence>
<dbReference type="GO" id="GO:0008168">
    <property type="term" value="F:methyltransferase activity"/>
    <property type="evidence" value="ECO:0007669"/>
    <property type="project" value="UniProtKB-KW"/>
</dbReference>
<accession>A0A0E4GYI1</accession>
<dbReference type="STRING" id="141349.BN1232_02838"/>
<dbReference type="PANTHER" id="PTHR43619:SF2">
    <property type="entry name" value="S-ADENOSYL-L-METHIONINE-DEPENDENT METHYLTRANSFERASES SUPERFAMILY PROTEIN"/>
    <property type="match status" value="1"/>
</dbReference>
<dbReference type="EMBL" id="CTEE01000001">
    <property type="protein sequence ID" value="CQD13878.1"/>
    <property type="molecule type" value="Genomic_DNA"/>
</dbReference>
<dbReference type="Gene3D" id="3.40.50.150">
    <property type="entry name" value="Vaccinia Virus protein VP39"/>
    <property type="match status" value="1"/>
</dbReference>
<reference evidence="3 4" key="1">
    <citation type="submission" date="2015-03" db="EMBL/GenBank/DDBJ databases">
        <authorList>
            <person name="Urmite Genomes"/>
        </authorList>
    </citation>
    <scope>NUCLEOTIDE SEQUENCE [LARGE SCALE GENOMIC DNA]</scope>
    <source>
        <strain evidence="3 4">CSUR P1491</strain>
    </source>
</reference>
<gene>
    <name evidence="3" type="ORF">BN1232_02838</name>
</gene>
<dbReference type="InterPro" id="IPR029063">
    <property type="entry name" value="SAM-dependent_MTases_sf"/>
</dbReference>
<organism evidence="3 4">
    <name type="scientific">Mycobacterium lentiflavum</name>
    <dbReference type="NCBI Taxonomy" id="141349"/>
    <lineage>
        <taxon>Bacteria</taxon>
        <taxon>Bacillati</taxon>
        <taxon>Actinomycetota</taxon>
        <taxon>Actinomycetes</taxon>
        <taxon>Mycobacteriales</taxon>
        <taxon>Mycobacteriaceae</taxon>
        <taxon>Mycobacterium</taxon>
        <taxon>Mycobacterium simiae complex</taxon>
    </lineage>
</organism>
<dbReference type="GO" id="GO:0032259">
    <property type="term" value="P:methylation"/>
    <property type="evidence" value="ECO:0007669"/>
    <property type="project" value="UniProtKB-KW"/>
</dbReference>
<evidence type="ECO:0000313" key="4">
    <source>
        <dbReference type="Proteomes" id="UP000199251"/>
    </source>
</evidence>
<evidence type="ECO:0000313" key="3">
    <source>
        <dbReference type="EMBL" id="CQD13878.1"/>
    </source>
</evidence>
<evidence type="ECO:0000256" key="1">
    <source>
        <dbReference type="ARBA" id="ARBA00022603"/>
    </source>
</evidence>
<keyword evidence="2 3" id="KW-0808">Transferase</keyword>
<proteinExistence type="predicted"/>
<dbReference type="Proteomes" id="UP000199251">
    <property type="component" value="Unassembled WGS sequence"/>
</dbReference>
<keyword evidence="1 3" id="KW-0489">Methyltransferase</keyword>
<dbReference type="InterPro" id="IPR007213">
    <property type="entry name" value="Ppm1/Ppm2/Tcmp"/>
</dbReference>
<dbReference type="Pfam" id="PF04072">
    <property type="entry name" value="LCM"/>
    <property type="match status" value="1"/>
</dbReference>
<name>A0A0E4GYI1_MYCLN</name>
<dbReference type="AlphaFoldDB" id="A0A0E4GYI1"/>